<evidence type="ECO:0000313" key="2">
    <source>
        <dbReference type="Proteomes" id="UP000243739"/>
    </source>
</evidence>
<dbReference type="Pfam" id="PF09752">
    <property type="entry name" value="ABHD18"/>
    <property type="match status" value="1"/>
</dbReference>
<protein>
    <recommendedName>
        <fullName evidence="3">Alpha/beta hydrolase</fullName>
    </recommendedName>
</protein>
<proteinExistence type="predicted"/>
<dbReference type="OrthoDB" id="1679217at2"/>
<dbReference type="Proteomes" id="UP000243739">
    <property type="component" value="Unassembled WGS sequence"/>
</dbReference>
<accession>A0A1D2YVA5</accession>
<dbReference type="InterPro" id="IPR029058">
    <property type="entry name" value="AB_hydrolase_fold"/>
</dbReference>
<dbReference type="STRING" id="337097.BHF71_08675"/>
<keyword evidence="2" id="KW-1185">Reference proteome</keyword>
<organism evidence="1 2">
    <name type="scientific">Vulcanibacillus modesticaldus</name>
    <dbReference type="NCBI Taxonomy" id="337097"/>
    <lineage>
        <taxon>Bacteria</taxon>
        <taxon>Bacillati</taxon>
        <taxon>Bacillota</taxon>
        <taxon>Bacilli</taxon>
        <taxon>Bacillales</taxon>
        <taxon>Bacillaceae</taxon>
        <taxon>Vulcanibacillus</taxon>
    </lineage>
</organism>
<sequence length="295" mass="34690">MVHIETQIYNFFPKPQMPDIIMLTERNLSHYSVGQYRYESEVNSSYKENNYITGKYYQNLAETDEKPVHVIFIHGWRMKNLTKIKKMFLKQFMEFGYNMYFFTLPYHFDRTPEISLYNGELMISANIERTLVAVKQAVQDLRSLIYWLKENYGGKVVLVGVSLGGYVANLTSIVEKEIDLLVSIMYANNLAHVIWNSTTGKYIKQELEKNRITFKQLNDHWRLITPSNFKPIIPLENILLINGKYDLYVTPEDSEHFWQAWGRPNRISYPSGHSGIVFNRSKIARDVIAFMKQKV</sequence>
<dbReference type="SUPFAM" id="SSF53474">
    <property type="entry name" value="alpha/beta-Hydrolases"/>
    <property type="match status" value="1"/>
</dbReference>
<dbReference type="PANTHER" id="PTHR13617:SF14">
    <property type="entry name" value="PROTEIN ABHD18"/>
    <property type="match status" value="1"/>
</dbReference>
<dbReference type="PANTHER" id="PTHR13617">
    <property type="entry name" value="PROTEIN ABHD18"/>
    <property type="match status" value="1"/>
</dbReference>
<gene>
    <name evidence="1" type="ORF">BHF71_08675</name>
</gene>
<dbReference type="InterPro" id="IPR019149">
    <property type="entry name" value="ABHD18"/>
</dbReference>
<evidence type="ECO:0008006" key="3">
    <source>
        <dbReference type="Google" id="ProtNLM"/>
    </source>
</evidence>
<dbReference type="AlphaFoldDB" id="A0A1D2YVA5"/>
<dbReference type="Gene3D" id="3.40.50.1820">
    <property type="entry name" value="alpha/beta hydrolase"/>
    <property type="match status" value="1"/>
</dbReference>
<evidence type="ECO:0000313" key="1">
    <source>
        <dbReference type="EMBL" id="OEF99546.1"/>
    </source>
</evidence>
<dbReference type="EMBL" id="MIJF01000020">
    <property type="protein sequence ID" value="OEF99546.1"/>
    <property type="molecule type" value="Genomic_DNA"/>
</dbReference>
<reference evidence="1 2" key="1">
    <citation type="submission" date="2016-09" db="EMBL/GenBank/DDBJ databases">
        <title>Draft genome sequence for the type strain of Vulcanibacillus modesticaldus BR, a strictly anaerobic, moderately thermophilic, and nitrate-reducing bacterium from deep sea-hydrothermal vents of the Mid-Atlantic Ridge.</title>
        <authorList>
            <person name="Abin C.A."/>
            <person name="Hollibaugh J.T."/>
        </authorList>
    </citation>
    <scope>NUCLEOTIDE SEQUENCE [LARGE SCALE GENOMIC DNA]</scope>
    <source>
        <strain evidence="1 2">BR</strain>
    </source>
</reference>
<name>A0A1D2YVA5_9BACI</name>
<comment type="caution">
    <text evidence="1">The sequence shown here is derived from an EMBL/GenBank/DDBJ whole genome shotgun (WGS) entry which is preliminary data.</text>
</comment>